<feature type="chain" id="PRO_5031045485" description="SLH domain-containing protein" evidence="6">
    <location>
        <begin position="32"/>
        <end position="1903"/>
    </location>
</feature>
<dbReference type="GO" id="GO:0016052">
    <property type="term" value="P:carbohydrate catabolic process"/>
    <property type="evidence" value="ECO:0007669"/>
    <property type="project" value="InterPro"/>
</dbReference>
<dbReference type="InterPro" id="IPR029062">
    <property type="entry name" value="Class_I_gatase-like"/>
</dbReference>
<dbReference type="Pfam" id="PF13290">
    <property type="entry name" value="CHB_HEX_C_1"/>
    <property type="match status" value="1"/>
</dbReference>
<dbReference type="InterPro" id="IPR017853">
    <property type="entry name" value="GH"/>
</dbReference>
<feature type="domain" description="SLH" evidence="7">
    <location>
        <begin position="1721"/>
        <end position="1779"/>
    </location>
</feature>
<keyword evidence="6" id="KW-0732">Signal</keyword>
<keyword evidence="3" id="KW-0862">Zinc</keyword>
<dbReference type="PANTHER" id="PTHR36447">
    <property type="entry name" value="BETA-GALACTOSIDASE GANA"/>
    <property type="match status" value="1"/>
</dbReference>
<dbReference type="GO" id="GO:0046872">
    <property type="term" value="F:metal ion binding"/>
    <property type="evidence" value="ECO:0007669"/>
    <property type="project" value="UniProtKB-KW"/>
</dbReference>
<proteinExistence type="predicted"/>
<keyword evidence="5" id="KW-0175">Coiled coil</keyword>
<dbReference type="EMBL" id="JAAAMU010000001">
    <property type="protein sequence ID" value="NBC67714.1"/>
    <property type="molecule type" value="Genomic_DNA"/>
</dbReference>
<evidence type="ECO:0000259" key="7">
    <source>
        <dbReference type="PROSITE" id="PS51272"/>
    </source>
</evidence>
<dbReference type="InterPro" id="IPR003476">
    <property type="entry name" value="Glyco_hydro_42"/>
</dbReference>
<protein>
    <recommendedName>
        <fullName evidence="7">SLH domain-containing protein</fullName>
    </recommendedName>
</protein>
<keyword evidence="4" id="KW-0326">Glycosidase</keyword>
<dbReference type="RefSeq" id="WP_161693768.1">
    <property type="nucleotide sequence ID" value="NZ_JAAAMU010000001.1"/>
</dbReference>
<sequence>MLRKLSSIVVSAGLLLGASGLGIMPAGRALAAENPVQTQEVLLNGFENSAAWTGNDGGVARVADTQDKTQGTQSIGVTFPVPADKDAHDEIIAAWREFSWETSASTIDLSDATELKVDIKPVGGTAPLHFKLINANDEGIYESGISIPNADAWNTFELDLGSIPAAKRAEVKKVIFYVYNKDGEIDGRTSLNFKFDNMRAVKTIDTTIPLSEKLLNGFDNTADWPVNHGEMAAAADKADKTQGQQSYNVTFPVPNPGGDAVWEEIHWNTTSLPVDLSSAETLKFDLKPLGDPATGNPTTGDMEPLRFKLVNDETPIYEDAIPTHTLSNGSNPWTVTEGADGWRTYALDLTKLPGDRSEITYFVFYVYNKDSGSIQGRTSVQYEFDNLRVMTHEVQGVTASPDSSAVTAGSAVTLTTTTAGASIFYTTDGTDPRTSGTKQTYTGPITVNDATLIKAYAEVAGSKSAVSTYQYTLGTGTPGEELFGLKNNVADTLDRMVAGLKKADNVDQNGYVADWSGQTGFKLPSDGKQVKKLVAWNGTDDLSADVSLAYDADNLYVHAKVKDDTQFDKSGGDIWIGDSIQMAFSADGYAYGPEYGFSYNGGSLSKFRWSSGSAKLDVDSVKLKASRDESAKETTYDIVMPWLAALPAAPTGNVAFTMLVNDNDGTGRESFIEWTPGIGVTPKDATSMGSLSLLDAITTWAAALHGTNAGVTNTPYNYVLTLSNFGTDAADFAVSMPDADLDTHVSVPAGKVVKKTIRVTFENTGSRSVSATVTVGGAARTESIDVSVQQNGDELSAALDALNAKLPALEDLFAQAKEQGIPADYETVNLEVIKQFIAYGKDDIAHDYITRANYVAEELQKLYAEAETNLKAYLDGSKQAMSVPEYVSSRSAISGTSLVADTKTSVSDAIAQRPVFFTGYGHFSQAQNDIPIFNNLGANIIQMEIGPRSTVMAPNGEDEDYSISTDAITNSVLPVLQNAQANNVAVSLLLSPHYFPDWAFAKWPDLKNGNAGFLNYNINDPRARAVVEAFLRAIVPMVKDCKSLQSFVISNEPNYDTRKDSYAVGPWHEFLQAKYGVIGALNELYGTDYASFGDVAMPAGKQAALPNYDWTVFNNKYFSEWHAWMAGIIHELAPDIPVSAKTMARMDDAVSFGINQEDFSKFTTLNGNDNWNFSSDVSSYMDENKYYDLQNAMHAAPVFNSETHIIADRDTDYSPQKAKHAETSLFQSAVHGKSASTIWVWERSYDKNSDFYGSVLERPDVVKAIGKVGLDLNRLSYEVTELQNIKPQAAILYSLPSLVYSSAYNTTLSDAYSALTLSGQKAGFVSEQQATDGGLSAYKLLIVPQATNVSAPTLTAIKAFVAGGGKVIVVGSGSLDKDENNQPLNADDRDAVMAGSQVLADSSALKSTVRAALSNLGLMNVVLKDKETGAIVDGVEWQSTVYDGKLLLNIADYDPAAASKTIGIEVNGQPAGTAQELINGGAVDTSNFTIEQEKPYLLSFGGDSGSGGGPVIIPDQPNVVKDEVVTVSPKLANGMASGAVTADELTKAWNGSEKGSDGKKTAVVDLQAVNGADGYALQLPAALFGGADSADRQVAVRTSQGTFLLPLGMFDAKDLEGVGTLELTIRKADSSELGDSVKQAVEIGFQADGKALRWNNADAPATITVPYTPSEEELSHADHLTIWYIDEAGNHVPVPSGHYDEQAGAMVFQATHFSKYAVAYVTTAYTDIQTLAWAKSAIEAVTAKGIMSGTSASLFSPGASISRAAFTDALVKALGLSARFETNFADVPAASPYYESIGVARKLGIANGSGRDAFNPNAPITRQEMAALVVRGLQASGRTVEVGTEADLKAFADAKQIAAYAIRNMAALVKEGILKGDGKNLLPKGQVTRAQTAVLMDRLYNAR</sequence>
<dbReference type="Proteomes" id="UP000558113">
    <property type="component" value="Unassembled WGS sequence"/>
</dbReference>
<evidence type="ECO:0000256" key="2">
    <source>
        <dbReference type="ARBA" id="ARBA00022801"/>
    </source>
</evidence>
<keyword evidence="2" id="KW-0378">Hydrolase</keyword>
<dbReference type="InterPro" id="IPR013529">
    <property type="entry name" value="Glyco_hydro_42_N"/>
</dbReference>
<evidence type="ECO:0000256" key="6">
    <source>
        <dbReference type="SAM" id="SignalP"/>
    </source>
</evidence>
<keyword evidence="9" id="KW-1185">Reference proteome</keyword>
<reference evidence="8 9" key="1">
    <citation type="submission" date="2020-01" db="EMBL/GenBank/DDBJ databases">
        <title>Paenibacillus soybeanensis sp. nov. isolated from the nodules of soybean (Glycine max(L.) Merr).</title>
        <authorList>
            <person name="Wang H."/>
        </authorList>
    </citation>
    <scope>NUCLEOTIDE SEQUENCE [LARGE SCALE GENOMIC DNA]</scope>
    <source>
        <strain evidence="8 9">DSM 23054</strain>
    </source>
</reference>
<evidence type="ECO:0000256" key="4">
    <source>
        <dbReference type="ARBA" id="ARBA00023295"/>
    </source>
</evidence>
<keyword evidence="1" id="KW-0479">Metal-binding</keyword>
<dbReference type="GO" id="GO:0004565">
    <property type="term" value="F:beta-galactosidase activity"/>
    <property type="evidence" value="ECO:0007669"/>
    <property type="project" value="InterPro"/>
</dbReference>
<dbReference type="Pfam" id="PF02449">
    <property type="entry name" value="Glyco_hydro_42"/>
    <property type="match status" value="1"/>
</dbReference>
<evidence type="ECO:0000256" key="5">
    <source>
        <dbReference type="SAM" id="Coils"/>
    </source>
</evidence>
<evidence type="ECO:0000313" key="9">
    <source>
        <dbReference type="Proteomes" id="UP000558113"/>
    </source>
</evidence>
<dbReference type="InterPro" id="IPR059177">
    <property type="entry name" value="GH29D-like_dom"/>
</dbReference>
<dbReference type="Gene3D" id="2.60.40.1190">
    <property type="match status" value="1"/>
</dbReference>
<dbReference type="Gene3D" id="3.20.20.80">
    <property type="entry name" value="Glycosidases"/>
    <property type="match status" value="1"/>
</dbReference>
<organism evidence="8 9">
    <name type="scientific">Paenibacillus sacheonensis</name>
    <dbReference type="NCBI Taxonomy" id="742054"/>
    <lineage>
        <taxon>Bacteria</taxon>
        <taxon>Bacillati</taxon>
        <taxon>Bacillota</taxon>
        <taxon>Bacilli</taxon>
        <taxon>Bacillales</taxon>
        <taxon>Paenibacillaceae</taxon>
        <taxon>Paenibacillus</taxon>
    </lineage>
</organism>
<dbReference type="InterPro" id="IPR001119">
    <property type="entry name" value="SLH_dom"/>
</dbReference>
<feature type="domain" description="SLH" evidence="7">
    <location>
        <begin position="1848"/>
        <end position="1903"/>
    </location>
</feature>
<feature type="coiled-coil region" evidence="5">
    <location>
        <begin position="849"/>
        <end position="876"/>
    </location>
</feature>
<dbReference type="Gene3D" id="3.40.50.880">
    <property type="match status" value="1"/>
</dbReference>
<dbReference type="InterPro" id="IPR010502">
    <property type="entry name" value="Carb-bd_dom_fam9"/>
</dbReference>
<name>A0A7X5BZT4_9BACL</name>
<dbReference type="SUPFAM" id="SSF52317">
    <property type="entry name" value="Class I glutamine amidotransferase-like"/>
    <property type="match status" value="1"/>
</dbReference>
<dbReference type="Pfam" id="PF06452">
    <property type="entry name" value="CBM9_1"/>
    <property type="match status" value="1"/>
</dbReference>
<comment type="caution">
    <text evidence="8">The sequence shown here is derived from an EMBL/GenBank/DDBJ whole genome shotgun (WGS) entry which is preliminary data.</text>
</comment>
<dbReference type="OrthoDB" id="222556at2"/>
<feature type="signal peptide" evidence="6">
    <location>
        <begin position="1"/>
        <end position="31"/>
    </location>
</feature>
<dbReference type="GO" id="GO:0030246">
    <property type="term" value="F:carbohydrate binding"/>
    <property type="evidence" value="ECO:0007669"/>
    <property type="project" value="InterPro"/>
</dbReference>
<dbReference type="CDD" id="cd09621">
    <property type="entry name" value="CBM9_like_5"/>
    <property type="match status" value="1"/>
</dbReference>
<evidence type="ECO:0000256" key="3">
    <source>
        <dbReference type="ARBA" id="ARBA00022833"/>
    </source>
</evidence>
<dbReference type="PANTHER" id="PTHR36447:SF2">
    <property type="entry name" value="BETA-GALACTOSIDASE YESZ"/>
    <property type="match status" value="1"/>
</dbReference>
<dbReference type="SUPFAM" id="SSF49344">
    <property type="entry name" value="CBD9-like"/>
    <property type="match status" value="1"/>
</dbReference>
<gene>
    <name evidence="8" type="ORF">GT003_01760</name>
</gene>
<dbReference type="PROSITE" id="PS51272">
    <property type="entry name" value="SLH"/>
    <property type="match status" value="3"/>
</dbReference>
<accession>A0A7X5BZT4</accession>
<evidence type="ECO:0000256" key="1">
    <source>
        <dbReference type="ARBA" id="ARBA00022723"/>
    </source>
</evidence>
<dbReference type="Pfam" id="PF00395">
    <property type="entry name" value="SLH"/>
    <property type="match status" value="3"/>
</dbReference>
<feature type="domain" description="SLH" evidence="7">
    <location>
        <begin position="1780"/>
        <end position="1843"/>
    </location>
</feature>
<dbReference type="CDD" id="cd03143">
    <property type="entry name" value="A4_beta-galactosidase_middle_domain"/>
    <property type="match status" value="1"/>
</dbReference>
<dbReference type="SUPFAM" id="SSF51445">
    <property type="entry name" value="(Trans)glycosidases"/>
    <property type="match status" value="1"/>
</dbReference>
<dbReference type="GO" id="GO:0009341">
    <property type="term" value="C:beta-galactosidase complex"/>
    <property type="evidence" value="ECO:0007669"/>
    <property type="project" value="InterPro"/>
</dbReference>
<evidence type="ECO:0000313" key="8">
    <source>
        <dbReference type="EMBL" id="NBC67714.1"/>
    </source>
</evidence>